<dbReference type="InterPro" id="IPR017592">
    <property type="entry name" value="Pilus_assmbl_Flp-typ_CpaB"/>
</dbReference>
<accession>A0A4R6PN01</accession>
<dbReference type="Pfam" id="PF08666">
    <property type="entry name" value="SAF"/>
    <property type="match status" value="1"/>
</dbReference>
<dbReference type="EMBL" id="SNXI01000004">
    <property type="protein sequence ID" value="TDP39073.1"/>
    <property type="molecule type" value="Genomic_DNA"/>
</dbReference>
<feature type="transmembrane region" description="Helical" evidence="1">
    <location>
        <begin position="7"/>
        <end position="25"/>
    </location>
</feature>
<name>A0A4R6PN01_9GAMM</name>
<sequence length="239" mass="26542">MKTKFKWIIILVISLVMTAITLLFLQKYLSEETERRLAEAEPEGIKIVVFARALAADTTVSAEVLALREFPEHLISQQWLQQHQLAPFIGQSLRYAVDAGEPLTQAMLINTQFNGLSRQLPEGFYAVTLTASEVTLHNGLLAVGDSVDVIFKETTMSGEAKQHSFSAVEVFSLGGNGGSGNYAANNITLLIPASDIADFTRYQKDEYALWVRPSEMAEDTEHWRPTLPASRILQWQGGQ</sequence>
<reference evidence="3 4" key="1">
    <citation type="submission" date="2019-03" db="EMBL/GenBank/DDBJ databases">
        <title>Freshwater and sediment microbial communities from various areas in North America, analyzing microbe dynamics in response to fracking.</title>
        <authorList>
            <person name="Lamendella R."/>
        </authorList>
    </citation>
    <scope>NUCLEOTIDE SEQUENCE [LARGE SCALE GENOMIC DNA]</scope>
    <source>
        <strain evidence="3 4">18_TX</strain>
    </source>
</reference>
<dbReference type="CDD" id="cd11614">
    <property type="entry name" value="SAF_CpaB_FlgA_like"/>
    <property type="match status" value="1"/>
</dbReference>
<comment type="caution">
    <text evidence="3">The sequence shown here is derived from an EMBL/GenBank/DDBJ whole genome shotgun (WGS) entry which is preliminary data.</text>
</comment>
<keyword evidence="1" id="KW-0812">Transmembrane</keyword>
<dbReference type="OrthoDB" id="6237338at2"/>
<protein>
    <submittedName>
        <fullName evidence="3">Flp pilus assembly protein CpaB</fullName>
    </submittedName>
</protein>
<feature type="domain" description="SAF" evidence="2">
    <location>
        <begin position="47"/>
        <end position="108"/>
    </location>
</feature>
<evidence type="ECO:0000256" key="1">
    <source>
        <dbReference type="SAM" id="Phobius"/>
    </source>
</evidence>
<dbReference type="NCBIfam" id="TIGR03177">
    <property type="entry name" value="pilus_cpaB"/>
    <property type="match status" value="1"/>
</dbReference>
<proteinExistence type="predicted"/>
<keyword evidence="1" id="KW-1133">Transmembrane helix</keyword>
<keyword evidence="4" id="KW-1185">Reference proteome</keyword>
<dbReference type="InterPro" id="IPR013974">
    <property type="entry name" value="SAF"/>
</dbReference>
<keyword evidence="1" id="KW-0472">Membrane</keyword>
<evidence type="ECO:0000313" key="4">
    <source>
        <dbReference type="Proteomes" id="UP000295531"/>
    </source>
</evidence>
<organism evidence="3 4">
    <name type="scientific">Idiomarina aquatica</name>
    <dbReference type="NCBI Taxonomy" id="1327752"/>
    <lineage>
        <taxon>Bacteria</taxon>
        <taxon>Pseudomonadati</taxon>
        <taxon>Pseudomonadota</taxon>
        <taxon>Gammaproteobacteria</taxon>
        <taxon>Alteromonadales</taxon>
        <taxon>Idiomarinaceae</taxon>
        <taxon>Idiomarina</taxon>
    </lineage>
</organism>
<evidence type="ECO:0000313" key="3">
    <source>
        <dbReference type="EMBL" id="TDP39073.1"/>
    </source>
</evidence>
<gene>
    <name evidence="3" type="ORF">DEU29_104185</name>
</gene>
<dbReference type="RefSeq" id="WP_133539175.1">
    <property type="nucleotide sequence ID" value="NZ_SNXI01000004.1"/>
</dbReference>
<dbReference type="Proteomes" id="UP000295531">
    <property type="component" value="Unassembled WGS sequence"/>
</dbReference>
<dbReference type="AlphaFoldDB" id="A0A4R6PN01"/>
<evidence type="ECO:0000259" key="2">
    <source>
        <dbReference type="Pfam" id="PF08666"/>
    </source>
</evidence>